<evidence type="ECO:0000256" key="4">
    <source>
        <dbReference type="PROSITE-ProRule" id="PRU00335"/>
    </source>
</evidence>
<evidence type="ECO:0000256" key="3">
    <source>
        <dbReference type="ARBA" id="ARBA00023163"/>
    </source>
</evidence>
<evidence type="ECO:0000259" key="5">
    <source>
        <dbReference type="PROSITE" id="PS50977"/>
    </source>
</evidence>
<dbReference type="Proteomes" id="UP000281726">
    <property type="component" value="Unassembled WGS sequence"/>
</dbReference>
<dbReference type="PROSITE" id="PS50977">
    <property type="entry name" value="HTH_TETR_2"/>
    <property type="match status" value="1"/>
</dbReference>
<dbReference type="Gene3D" id="1.10.357.10">
    <property type="entry name" value="Tetracycline Repressor, domain 2"/>
    <property type="match status" value="1"/>
</dbReference>
<keyword evidence="7" id="KW-1185">Reference proteome</keyword>
<dbReference type="GO" id="GO:0000976">
    <property type="term" value="F:transcription cis-regulatory region binding"/>
    <property type="evidence" value="ECO:0007669"/>
    <property type="project" value="TreeGrafter"/>
</dbReference>
<dbReference type="InterPro" id="IPR050109">
    <property type="entry name" value="HTH-type_TetR-like_transc_reg"/>
</dbReference>
<evidence type="ECO:0000313" key="6">
    <source>
        <dbReference type="EMBL" id="RKN50320.1"/>
    </source>
</evidence>
<dbReference type="SUPFAM" id="SSF48498">
    <property type="entry name" value="Tetracyclin repressor-like, C-terminal domain"/>
    <property type="match status" value="1"/>
</dbReference>
<keyword evidence="3" id="KW-0804">Transcription</keyword>
<evidence type="ECO:0000256" key="2">
    <source>
        <dbReference type="ARBA" id="ARBA00023125"/>
    </source>
</evidence>
<dbReference type="Pfam" id="PF00440">
    <property type="entry name" value="TetR_N"/>
    <property type="match status" value="1"/>
</dbReference>
<dbReference type="GO" id="GO:0003700">
    <property type="term" value="F:DNA-binding transcription factor activity"/>
    <property type="evidence" value="ECO:0007669"/>
    <property type="project" value="TreeGrafter"/>
</dbReference>
<proteinExistence type="predicted"/>
<protein>
    <submittedName>
        <fullName evidence="6">TetR/AcrR family transcriptional regulator</fullName>
    </submittedName>
</protein>
<sequence>MSRSATSQDRRADARQNVEKILDAAITCLSRNADASVSEIAQAAGVGRVTLYGHFPTRDALIEAALVRVISEGEAVLESLDLAGDPRRALRVLIESSWLLIARASAVLVAAQTALPPGRIHQLHAEPAQRVDELIRRGQTEGAFRDDLPATWLTSVLHHLLKGAALDVANGLLEQADAPRLISETVLAAYTRGDT</sequence>
<dbReference type="InterPro" id="IPR009057">
    <property type="entry name" value="Homeodomain-like_sf"/>
</dbReference>
<organism evidence="6 7">
    <name type="scientific">Micromonospora endolithica</name>
    <dbReference type="NCBI Taxonomy" id="230091"/>
    <lineage>
        <taxon>Bacteria</taxon>
        <taxon>Bacillati</taxon>
        <taxon>Actinomycetota</taxon>
        <taxon>Actinomycetes</taxon>
        <taxon>Micromonosporales</taxon>
        <taxon>Micromonosporaceae</taxon>
        <taxon>Micromonospora</taxon>
    </lineage>
</organism>
<dbReference type="EMBL" id="RBAK01000001">
    <property type="protein sequence ID" value="RKN50320.1"/>
    <property type="molecule type" value="Genomic_DNA"/>
</dbReference>
<feature type="domain" description="HTH tetR-type" evidence="5">
    <location>
        <begin position="15"/>
        <end position="73"/>
    </location>
</feature>
<evidence type="ECO:0000256" key="1">
    <source>
        <dbReference type="ARBA" id="ARBA00023015"/>
    </source>
</evidence>
<dbReference type="PANTHER" id="PTHR30055:SF234">
    <property type="entry name" value="HTH-TYPE TRANSCRIPTIONAL REGULATOR BETI"/>
    <property type="match status" value="1"/>
</dbReference>
<name>A0A3A9ZPY0_9ACTN</name>
<dbReference type="OrthoDB" id="3869819at2"/>
<accession>A0A3A9ZPY0</accession>
<reference evidence="6 7" key="1">
    <citation type="journal article" date="2004" name="Syst. Appl. Microbiol.">
        <title>Cryptoendolithic actinomycetes from antarctic sandstone rock samples: Micromonospora endolithica sp. nov. and two isolates related to Micromonospora coerulea Jensen 1932.</title>
        <authorList>
            <person name="Hirsch P."/>
            <person name="Mevs U."/>
            <person name="Kroppenstedt R.M."/>
            <person name="Schumann P."/>
            <person name="Stackebrandt E."/>
        </authorList>
    </citation>
    <scope>NUCLEOTIDE SEQUENCE [LARGE SCALE GENOMIC DNA]</scope>
    <source>
        <strain evidence="6 7">JCM 12677</strain>
    </source>
</reference>
<dbReference type="SUPFAM" id="SSF46689">
    <property type="entry name" value="Homeodomain-like"/>
    <property type="match status" value="1"/>
</dbReference>
<dbReference type="InterPro" id="IPR036271">
    <property type="entry name" value="Tet_transcr_reg_TetR-rel_C_sf"/>
</dbReference>
<gene>
    <name evidence="6" type="ORF">D7223_00425</name>
</gene>
<keyword evidence="2 4" id="KW-0238">DNA-binding</keyword>
<feature type="DNA-binding region" description="H-T-H motif" evidence="4">
    <location>
        <begin position="36"/>
        <end position="55"/>
    </location>
</feature>
<dbReference type="InterPro" id="IPR001647">
    <property type="entry name" value="HTH_TetR"/>
</dbReference>
<dbReference type="PANTHER" id="PTHR30055">
    <property type="entry name" value="HTH-TYPE TRANSCRIPTIONAL REGULATOR RUTR"/>
    <property type="match status" value="1"/>
</dbReference>
<evidence type="ECO:0000313" key="7">
    <source>
        <dbReference type="Proteomes" id="UP000281726"/>
    </source>
</evidence>
<comment type="caution">
    <text evidence="6">The sequence shown here is derived from an EMBL/GenBank/DDBJ whole genome shotgun (WGS) entry which is preliminary data.</text>
</comment>
<keyword evidence="1" id="KW-0805">Transcription regulation</keyword>
<dbReference type="AlphaFoldDB" id="A0A3A9ZPY0"/>